<dbReference type="Proteomes" id="UP000094526">
    <property type="component" value="Unassembled WGS sequence"/>
</dbReference>
<reference evidence="3" key="1">
    <citation type="submission" date="2015-07" db="EMBL/GenBank/DDBJ databases">
        <authorList>
            <person name="Teixeira M.M."/>
            <person name="Souza R.C."/>
            <person name="Almeida L.G."/>
            <person name="Vicente V.A."/>
            <person name="de Hoog S."/>
            <person name="Bocca A.L."/>
            <person name="de Almeida S.R."/>
            <person name="Vasconcelos A.T."/>
            <person name="Felipe M.S."/>
        </authorList>
    </citation>
    <scope>NUCLEOTIDE SEQUENCE [LARGE SCALE GENOMIC DNA]</scope>
    <source>
        <strain evidence="3">KSF</strain>
    </source>
</reference>
<evidence type="ECO:0000313" key="2">
    <source>
        <dbReference type="EMBL" id="OCT52447.1"/>
    </source>
</evidence>
<dbReference type="STRING" id="86049.A0A1C1CVB9"/>
<dbReference type="AlphaFoldDB" id="A0A1C1CVB9"/>
<protein>
    <submittedName>
        <fullName evidence="2">Uncharacterized protein</fullName>
    </submittedName>
</protein>
<dbReference type="VEuPathDB" id="FungiDB:CLCR_10985"/>
<name>A0A1C1CVB9_9EURO</name>
<dbReference type="EMBL" id="LGRB01000008">
    <property type="protein sequence ID" value="OCT52447.1"/>
    <property type="molecule type" value="Genomic_DNA"/>
</dbReference>
<feature type="region of interest" description="Disordered" evidence="1">
    <location>
        <begin position="45"/>
        <end position="80"/>
    </location>
</feature>
<evidence type="ECO:0000313" key="3">
    <source>
        <dbReference type="Proteomes" id="UP000094526"/>
    </source>
</evidence>
<dbReference type="OrthoDB" id="4118423at2759"/>
<sequence>MAADDVGGSVNENAAKKKGPLGAPEFEFVLMGSDGALNKKGISQIRAHTTRELHKTRRETGQTLARRRRNRPGNIFYGSKMDPFHTLPQLPIEDQHPGILDAVKHNGTPLLLPPLPVPIPIA</sequence>
<comment type="caution">
    <text evidence="2">The sequence shown here is derived from an EMBL/GenBank/DDBJ whole genome shotgun (WGS) entry which is preliminary data.</text>
</comment>
<feature type="region of interest" description="Disordered" evidence="1">
    <location>
        <begin position="1"/>
        <end position="22"/>
    </location>
</feature>
<gene>
    <name evidence="2" type="ORF">CLCR_10985</name>
</gene>
<accession>A0A1C1CVB9</accession>
<evidence type="ECO:0000256" key="1">
    <source>
        <dbReference type="SAM" id="MobiDB-lite"/>
    </source>
</evidence>
<keyword evidence="3" id="KW-1185">Reference proteome</keyword>
<organism evidence="2 3">
    <name type="scientific">Cladophialophora carrionii</name>
    <dbReference type="NCBI Taxonomy" id="86049"/>
    <lineage>
        <taxon>Eukaryota</taxon>
        <taxon>Fungi</taxon>
        <taxon>Dikarya</taxon>
        <taxon>Ascomycota</taxon>
        <taxon>Pezizomycotina</taxon>
        <taxon>Eurotiomycetes</taxon>
        <taxon>Chaetothyriomycetidae</taxon>
        <taxon>Chaetothyriales</taxon>
        <taxon>Herpotrichiellaceae</taxon>
        <taxon>Cladophialophora</taxon>
    </lineage>
</organism>
<proteinExistence type="predicted"/>